<dbReference type="EMBL" id="SZYD01000016">
    <property type="protein sequence ID" value="KAD3336144.1"/>
    <property type="molecule type" value="Genomic_DNA"/>
</dbReference>
<keyword evidence="3" id="KW-1185">Reference proteome</keyword>
<reference evidence="2 3" key="1">
    <citation type="submission" date="2019-05" db="EMBL/GenBank/DDBJ databases">
        <title>Mikania micrantha, genome provides insights into the molecular mechanism of rapid growth.</title>
        <authorList>
            <person name="Liu B."/>
        </authorList>
    </citation>
    <scope>NUCLEOTIDE SEQUENCE [LARGE SCALE GENOMIC DNA]</scope>
    <source>
        <strain evidence="2">NLD-2019</strain>
        <tissue evidence="2">Leaf</tissue>
    </source>
</reference>
<gene>
    <name evidence="2" type="ORF">E3N88_31663</name>
</gene>
<organism evidence="2 3">
    <name type="scientific">Mikania micrantha</name>
    <name type="common">bitter vine</name>
    <dbReference type="NCBI Taxonomy" id="192012"/>
    <lineage>
        <taxon>Eukaryota</taxon>
        <taxon>Viridiplantae</taxon>
        <taxon>Streptophyta</taxon>
        <taxon>Embryophyta</taxon>
        <taxon>Tracheophyta</taxon>
        <taxon>Spermatophyta</taxon>
        <taxon>Magnoliopsida</taxon>
        <taxon>eudicotyledons</taxon>
        <taxon>Gunneridae</taxon>
        <taxon>Pentapetalae</taxon>
        <taxon>asterids</taxon>
        <taxon>campanulids</taxon>
        <taxon>Asterales</taxon>
        <taxon>Asteraceae</taxon>
        <taxon>Asteroideae</taxon>
        <taxon>Heliantheae alliance</taxon>
        <taxon>Eupatorieae</taxon>
        <taxon>Mikania</taxon>
    </lineage>
</organism>
<protein>
    <submittedName>
        <fullName evidence="2">Uncharacterized protein</fullName>
    </submittedName>
</protein>
<dbReference type="InterPro" id="IPR004158">
    <property type="entry name" value="DUF247_pln"/>
</dbReference>
<accession>A0A5N6M6C5</accession>
<comment type="caution">
    <text evidence="2">The sequence shown here is derived from an EMBL/GenBank/DDBJ whole genome shotgun (WGS) entry which is preliminary data.</text>
</comment>
<evidence type="ECO:0000256" key="1">
    <source>
        <dbReference type="SAM" id="Phobius"/>
    </source>
</evidence>
<sequence>MIQESVKRLLHRVNNEDNRTREFPPSIYMAPSVLRDLSPSSFNPRLVAIGPLHREDENVKAFEGQKINYLINLMSRINSPQEEILESCMQKAYNVMNKIKGYYIWTKTFSDAEIAEMMVLDACFIIGFIIDNQESYHKEKYMGKELQFRTIMDDLVLLENQIPLFFVDQIFQCTVLKFDSKASFIKLITPILICNNLFEADLKFDHVSIHTDHFLSLLHQCYMPPANYIKKEFMSKIIHSAIDLDRAGVNFKPSKDPTWVMDMEVKQNQHPCFFWSWNKPTLTMPVLLVHDSTELLFRNLIAYEQSFPTKCYVSSYASVMDKLVNTQDDVAKLVESKVLINIMGSNKEAANMINKICKKVIVSNSYYEEELEKLIKYCNRSWPKHIAKMRSTYFSSPWSIIALVAGIILFVLQAVQTIFTIKS</sequence>
<keyword evidence="1" id="KW-0812">Transmembrane</keyword>
<dbReference type="Proteomes" id="UP000326396">
    <property type="component" value="Linkage Group LG6"/>
</dbReference>
<dbReference type="OrthoDB" id="591587at2759"/>
<keyword evidence="1" id="KW-1133">Transmembrane helix</keyword>
<keyword evidence="1" id="KW-0472">Membrane</keyword>
<proteinExistence type="predicted"/>
<evidence type="ECO:0000313" key="3">
    <source>
        <dbReference type="Proteomes" id="UP000326396"/>
    </source>
</evidence>
<name>A0A5N6M6C5_9ASTR</name>
<dbReference type="AlphaFoldDB" id="A0A5N6M6C5"/>
<feature type="transmembrane region" description="Helical" evidence="1">
    <location>
        <begin position="398"/>
        <end position="421"/>
    </location>
</feature>
<evidence type="ECO:0000313" key="2">
    <source>
        <dbReference type="EMBL" id="KAD3336144.1"/>
    </source>
</evidence>
<dbReference type="Pfam" id="PF03140">
    <property type="entry name" value="DUF247"/>
    <property type="match status" value="1"/>
</dbReference>
<dbReference type="PANTHER" id="PTHR31170">
    <property type="entry name" value="BNAC04G53230D PROTEIN"/>
    <property type="match status" value="1"/>
</dbReference>
<dbReference type="PANTHER" id="PTHR31170:SF25">
    <property type="entry name" value="BNAA09G04570D PROTEIN"/>
    <property type="match status" value="1"/>
</dbReference>